<evidence type="ECO:0000313" key="1">
    <source>
        <dbReference type="EMBL" id="TGN13725.1"/>
    </source>
</evidence>
<evidence type="ECO:0008006" key="3">
    <source>
        <dbReference type="Google" id="ProtNLM"/>
    </source>
</evidence>
<proteinExistence type="predicted"/>
<dbReference type="EMBL" id="RQHV01000027">
    <property type="protein sequence ID" value="TGN13725.1"/>
    <property type="molecule type" value="Genomic_DNA"/>
</dbReference>
<name>A0A4R9LVK8_9LEPT</name>
<dbReference type="OrthoDB" id="329739at2"/>
<evidence type="ECO:0000313" key="2">
    <source>
        <dbReference type="Proteomes" id="UP000298264"/>
    </source>
</evidence>
<gene>
    <name evidence="1" type="ORF">EHS11_03630</name>
</gene>
<dbReference type="AlphaFoldDB" id="A0A4R9LVK8"/>
<sequence>MNNLNKFGAIALILGLSITLSSCKEKEEDNTPIVALLYAQAQAAAAAAAKYCETTGKSLTSTDFPSATAICVPSGGSAKHFRIEGLEITGNTFYFNVGNATTDAAATIAALPTGNVAQLYFYPSFSTPAPIYAVRYAPSNAASGTRQNITGLSSAVTASAAATVCLDVNDAAPSRITVWVNGVNGASCSDLTTLTAATSVVNKKDWNSTVKLDSRNAFISFAAGAVGGTSKFTKVTAFVDLAVQD</sequence>
<reference evidence="1" key="1">
    <citation type="journal article" date="2019" name="PLoS Negl. Trop. Dis.">
        <title>Revisiting the worldwide diversity of Leptospira species in the environment.</title>
        <authorList>
            <person name="Vincent A.T."/>
            <person name="Schiettekatte O."/>
            <person name="Bourhy P."/>
            <person name="Veyrier F.J."/>
            <person name="Picardeau M."/>
        </authorList>
    </citation>
    <scope>NUCLEOTIDE SEQUENCE [LARGE SCALE GENOMIC DNA]</scope>
    <source>
        <strain evidence="1">201400974</strain>
    </source>
</reference>
<dbReference type="Proteomes" id="UP000298264">
    <property type="component" value="Unassembled WGS sequence"/>
</dbReference>
<accession>A0A4R9LVK8</accession>
<dbReference type="PROSITE" id="PS51257">
    <property type="entry name" value="PROKAR_LIPOPROTEIN"/>
    <property type="match status" value="1"/>
</dbReference>
<keyword evidence="2" id="KW-1185">Reference proteome</keyword>
<protein>
    <recommendedName>
        <fullName evidence="3">Lipoprotein</fullName>
    </recommendedName>
</protein>
<organism evidence="1 2">
    <name type="scientific">Leptospira ilyithenensis</name>
    <dbReference type="NCBI Taxonomy" id="2484901"/>
    <lineage>
        <taxon>Bacteria</taxon>
        <taxon>Pseudomonadati</taxon>
        <taxon>Spirochaetota</taxon>
        <taxon>Spirochaetia</taxon>
        <taxon>Leptospirales</taxon>
        <taxon>Leptospiraceae</taxon>
        <taxon>Leptospira</taxon>
    </lineage>
</organism>
<dbReference type="RefSeq" id="WP_135763055.1">
    <property type="nucleotide sequence ID" value="NZ_RQHV01000027.1"/>
</dbReference>
<comment type="caution">
    <text evidence="1">The sequence shown here is derived from an EMBL/GenBank/DDBJ whole genome shotgun (WGS) entry which is preliminary data.</text>
</comment>